<dbReference type="InterPro" id="IPR044822">
    <property type="entry name" value="Myb_DNA-bind_4"/>
</dbReference>
<reference evidence="3" key="1">
    <citation type="submission" date="2015-07" db="EMBL/GenBank/DDBJ databases">
        <title>Transcriptome Assembly of Anthurium amnicola.</title>
        <authorList>
            <person name="Suzuki J."/>
        </authorList>
    </citation>
    <scope>NUCLEOTIDE SEQUENCE</scope>
</reference>
<sequence>MTPGGVEEAAAAHAAPPRKQGGPGPPWLDRETAELIDNYEERWYALKRGQLKAHQWEEVAAAVAARLGHARPSKSGTQCRHKIEKLRQRYRAERQRPAPSRWAFFDRMDRMERGPLPISVRPPPALPPPPQIDEGVKEDEGEEKGDSDDGGGDDDESSDDGAPEDGANCNTRSINGILSEENLRYPKISRWGLCEEEGKWEGEAGPASQLAAAVRRFREGFLRLEKRRLELMMEMERDWMEMETKRAEMVVESQRRLADTIAKAFHFTSAKKPKKAHEM</sequence>
<name>A0A1D1Z1T2_9ARAE</name>
<proteinExistence type="predicted"/>
<protein>
    <submittedName>
        <fullName evidence="3">Zinc finger protein with KRAB and SCAN domains 2</fullName>
    </submittedName>
</protein>
<dbReference type="PANTHER" id="PTHR31307:SF3">
    <property type="entry name" value="HOMEODOMAIN-LIKE SUPERFAMILY PROTEIN"/>
    <property type="match status" value="1"/>
</dbReference>
<organism evidence="3">
    <name type="scientific">Anthurium amnicola</name>
    <dbReference type="NCBI Taxonomy" id="1678845"/>
    <lineage>
        <taxon>Eukaryota</taxon>
        <taxon>Viridiplantae</taxon>
        <taxon>Streptophyta</taxon>
        <taxon>Embryophyta</taxon>
        <taxon>Tracheophyta</taxon>
        <taxon>Spermatophyta</taxon>
        <taxon>Magnoliopsida</taxon>
        <taxon>Liliopsida</taxon>
        <taxon>Araceae</taxon>
        <taxon>Pothoideae</taxon>
        <taxon>Potheae</taxon>
        <taxon>Anthurium</taxon>
    </lineage>
</organism>
<dbReference type="EMBL" id="GDJX01007063">
    <property type="protein sequence ID" value="JAT60873.1"/>
    <property type="molecule type" value="Transcribed_RNA"/>
</dbReference>
<dbReference type="Pfam" id="PF13837">
    <property type="entry name" value="Myb_DNA-bind_4"/>
    <property type="match status" value="1"/>
</dbReference>
<feature type="region of interest" description="Disordered" evidence="1">
    <location>
        <begin position="113"/>
        <end position="174"/>
    </location>
</feature>
<dbReference type="PANTHER" id="PTHR31307">
    <property type="entry name" value="TRIHELIX TRANSCRIPTION FACTOR ASIL2"/>
    <property type="match status" value="1"/>
</dbReference>
<evidence type="ECO:0000256" key="1">
    <source>
        <dbReference type="SAM" id="MobiDB-lite"/>
    </source>
</evidence>
<dbReference type="Gene3D" id="1.10.10.60">
    <property type="entry name" value="Homeodomain-like"/>
    <property type="match status" value="1"/>
</dbReference>
<evidence type="ECO:0000313" key="3">
    <source>
        <dbReference type="EMBL" id="JAT60873.1"/>
    </source>
</evidence>
<gene>
    <name evidence="3" type="primary">ZKSCAN2_1</name>
    <name evidence="3" type="ORF">g.115769</name>
</gene>
<dbReference type="InterPro" id="IPR044823">
    <property type="entry name" value="ASIL1/2-like"/>
</dbReference>
<dbReference type="FunFam" id="1.10.10.60:FF:000152">
    <property type="entry name" value="Trihelix transcription factor ASIL2"/>
    <property type="match status" value="1"/>
</dbReference>
<feature type="compositionally biased region" description="Acidic residues" evidence="1">
    <location>
        <begin position="136"/>
        <end position="163"/>
    </location>
</feature>
<dbReference type="SMART" id="SM00595">
    <property type="entry name" value="MADF"/>
    <property type="match status" value="1"/>
</dbReference>
<evidence type="ECO:0000259" key="2">
    <source>
        <dbReference type="Pfam" id="PF13837"/>
    </source>
</evidence>
<accession>A0A1D1Z1T2</accession>
<feature type="domain" description="Myb/SANT-like DNA-binding" evidence="2">
    <location>
        <begin position="26"/>
        <end position="111"/>
    </location>
</feature>
<feature type="region of interest" description="Disordered" evidence="1">
    <location>
        <begin position="1"/>
        <end position="30"/>
    </location>
</feature>
<feature type="compositionally biased region" description="Pro residues" evidence="1">
    <location>
        <begin position="120"/>
        <end position="131"/>
    </location>
</feature>
<dbReference type="AlphaFoldDB" id="A0A1D1Z1T2"/>